<evidence type="ECO:0000313" key="2">
    <source>
        <dbReference type="EMBL" id="KAJ8873290.1"/>
    </source>
</evidence>
<name>A0ABQ9GMQ5_9NEOP</name>
<feature type="domain" description="PiggyBac transposable element-derived protein" evidence="1">
    <location>
        <begin position="16"/>
        <end position="86"/>
    </location>
</feature>
<keyword evidence="3" id="KW-1185">Reference proteome</keyword>
<feature type="non-terminal residue" evidence="2">
    <location>
        <position position="171"/>
    </location>
</feature>
<evidence type="ECO:0000259" key="1">
    <source>
        <dbReference type="Pfam" id="PF13843"/>
    </source>
</evidence>
<dbReference type="Pfam" id="PF13843">
    <property type="entry name" value="DDE_Tnp_1_7"/>
    <property type="match status" value="1"/>
</dbReference>
<proteinExistence type="predicted"/>
<organism evidence="2 3">
    <name type="scientific">Dryococelus australis</name>
    <dbReference type="NCBI Taxonomy" id="614101"/>
    <lineage>
        <taxon>Eukaryota</taxon>
        <taxon>Metazoa</taxon>
        <taxon>Ecdysozoa</taxon>
        <taxon>Arthropoda</taxon>
        <taxon>Hexapoda</taxon>
        <taxon>Insecta</taxon>
        <taxon>Pterygota</taxon>
        <taxon>Neoptera</taxon>
        <taxon>Polyneoptera</taxon>
        <taxon>Phasmatodea</taxon>
        <taxon>Verophasmatodea</taxon>
        <taxon>Anareolatae</taxon>
        <taxon>Phasmatidae</taxon>
        <taxon>Eurycanthinae</taxon>
        <taxon>Dryococelus</taxon>
    </lineage>
</organism>
<dbReference type="PANTHER" id="PTHR46599:SF6">
    <property type="entry name" value="DUAL SPECIFICITY PHOSPHATASE 26"/>
    <property type="match status" value="1"/>
</dbReference>
<dbReference type="InterPro" id="IPR029526">
    <property type="entry name" value="PGBD"/>
</dbReference>
<protein>
    <recommendedName>
        <fullName evidence="1">PiggyBac transposable element-derived protein domain-containing protein</fullName>
    </recommendedName>
</protein>
<accession>A0ABQ9GMQ5</accession>
<evidence type="ECO:0000313" key="3">
    <source>
        <dbReference type="Proteomes" id="UP001159363"/>
    </source>
</evidence>
<dbReference type="PANTHER" id="PTHR46599">
    <property type="entry name" value="PIGGYBAC TRANSPOSABLE ELEMENT-DERIVED PROTEIN 4"/>
    <property type="match status" value="1"/>
</dbReference>
<dbReference type="EMBL" id="JARBHB010000011">
    <property type="protein sequence ID" value="KAJ8873290.1"/>
    <property type="molecule type" value="Genomic_DNA"/>
</dbReference>
<comment type="caution">
    <text evidence="2">The sequence shown here is derived from an EMBL/GenBank/DDBJ whole genome shotgun (WGS) entry which is preliminary data.</text>
</comment>
<gene>
    <name evidence="2" type="ORF">PR048_026924</name>
</gene>
<dbReference type="Proteomes" id="UP001159363">
    <property type="component" value="Chromosome 10"/>
</dbReference>
<sequence length="171" mass="19830">MNQRSARLVKDKFALVWDSFIENCSLCYVPGANITVDEQLFPTKARCKFTQYMANKPDQFGIKFWLAADVDTKYLLNGSPYLDNRLSKNTPLYDTIVMKNNETTLTVYEEKKDKNVLMLSTLHPNISFENDQKYLPETVSFYNATKYGVDVLDQMARKYSVIATSRHWPVQ</sequence>
<reference evidence="2 3" key="1">
    <citation type="submission" date="2023-02" db="EMBL/GenBank/DDBJ databases">
        <title>LHISI_Scaffold_Assembly.</title>
        <authorList>
            <person name="Stuart O.P."/>
            <person name="Cleave R."/>
            <person name="Magrath M.J.L."/>
            <person name="Mikheyev A.S."/>
        </authorList>
    </citation>
    <scope>NUCLEOTIDE SEQUENCE [LARGE SCALE GENOMIC DNA]</scope>
    <source>
        <strain evidence="2">Daus_M_001</strain>
        <tissue evidence="2">Leg muscle</tissue>
    </source>
</reference>